<dbReference type="Gene3D" id="1.10.287.110">
    <property type="entry name" value="DnaJ domain"/>
    <property type="match status" value="1"/>
</dbReference>
<dbReference type="Gene3D" id="1.25.40.10">
    <property type="entry name" value="Tetratricopeptide repeat domain"/>
    <property type="match status" value="2"/>
</dbReference>
<dbReference type="PANTHER" id="PTHR44200">
    <property type="entry name" value="DNAJ HOMOLOG SUBFAMILY C MEMBER 7"/>
    <property type="match status" value="1"/>
</dbReference>
<gene>
    <name evidence="4" type="ORF">PSNMU_V1.4_AUG-EV-PASAV3_0125090</name>
</gene>
<keyword evidence="5" id="KW-1185">Reference proteome</keyword>
<dbReference type="PRINTS" id="PR00625">
    <property type="entry name" value="JDOMAIN"/>
</dbReference>
<feature type="compositionally biased region" description="Polar residues" evidence="2">
    <location>
        <begin position="198"/>
        <end position="234"/>
    </location>
</feature>
<feature type="compositionally biased region" description="Low complexity" evidence="2">
    <location>
        <begin position="97"/>
        <end position="115"/>
    </location>
</feature>
<feature type="region of interest" description="Disordered" evidence="2">
    <location>
        <begin position="270"/>
        <end position="436"/>
    </location>
</feature>
<dbReference type="OrthoDB" id="765884at2759"/>
<feature type="region of interest" description="Disordered" evidence="2">
    <location>
        <begin position="76"/>
        <end position="239"/>
    </location>
</feature>
<dbReference type="InterPro" id="IPR001623">
    <property type="entry name" value="DnaJ_domain"/>
</dbReference>
<dbReference type="PANTHER" id="PTHR44200:SF1">
    <property type="entry name" value="DNAJ HOMOLOG SUBFAMILY C MEMBER 7"/>
    <property type="match status" value="1"/>
</dbReference>
<feature type="compositionally biased region" description="Low complexity" evidence="2">
    <location>
        <begin position="174"/>
        <end position="185"/>
    </location>
</feature>
<evidence type="ECO:0000259" key="3">
    <source>
        <dbReference type="PROSITE" id="PS50076"/>
    </source>
</evidence>
<feature type="compositionally biased region" description="Low complexity" evidence="2">
    <location>
        <begin position="403"/>
        <end position="418"/>
    </location>
</feature>
<dbReference type="InterPro" id="IPR036869">
    <property type="entry name" value="J_dom_sf"/>
</dbReference>
<dbReference type="Proteomes" id="UP000291116">
    <property type="component" value="Unassembled WGS sequence"/>
</dbReference>
<feature type="repeat" description="TPR" evidence="1">
    <location>
        <begin position="716"/>
        <end position="749"/>
    </location>
</feature>
<feature type="compositionally biased region" description="Low complexity" evidence="2">
    <location>
        <begin position="275"/>
        <end position="286"/>
    </location>
</feature>
<feature type="region of interest" description="Disordered" evidence="2">
    <location>
        <begin position="472"/>
        <end position="608"/>
    </location>
</feature>
<dbReference type="PROSITE" id="PS50076">
    <property type="entry name" value="DNAJ_2"/>
    <property type="match status" value="1"/>
</dbReference>
<feature type="domain" description="J" evidence="3">
    <location>
        <begin position="1206"/>
        <end position="1271"/>
    </location>
</feature>
<organism evidence="4 5">
    <name type="scientific">Pseudo-nitzschia multistriata</name>
    <dbReference type="NCBI Taxonomy" id="183589"/>
    <lineage>
        <taxon>Eukaryota</taxon>
        <taxon>Sar</taxon>
        <taxon>Stramenopiles</taxon>
        <taxon>Ochrophyta</taxon>
        <taxon>Bacillariophyta</taxon>
        <taxon>Bacillariophyceae</taxon>
        <taxon>Bacillariophycidae</taxon>
        <taxon>Bacillariales</taxon>
        <taxon>Bacillariaceae</taxon>
        <taxon>Pseudo-nitzschia</taxon>
    </lineage>
</organism>
<accession>A0A448ZTE9</accession>
<dbReference type="SUPFAM" id="SSF48452">
    <property type="entry name" value="TPR-like"/>
    <property type="match status" value="2"/>
</dbReference>
<feature type="compositionally biased region" description="Polar residues" evidence="2">
    <location>
        <begin position="1144"/>
        <end position="1162"/>
    </location>
</feature>
<evidence type="ECO:0000313" key="5">
    <source>
        <dbReference type="Proteomes" id="UP000291116"/>
    </source>
</evidence>
<feature type="compositionally biased region" description="Basic and acidic residues" evidence="2">
    <location>
        <begin position="152"/>
        <end position="168"/>
    </location>
</feature>
<proteinExistence type="predicted"/>
<feature type="compositionally biased region" description="Basic residues" evidence="2">
    <location>
        <begin position="484"/>
        <end position="497"/>
    </location>
</feature>
<dbReference type="PROSITE" id="PS50005">
    <property type="entry name" value="TPR"/>
    <property type="match status" value="1"/>
</dbReference>
<evidence type="ECO:0000256" key="2">
    <source>
        <dbReference type="SAM" id="MobiDB-lite"/>
    </source>
</evidence>
<feature type="compositionally biased region" description="Basic and acidic residues" evidence="2">
    <location>
        <begin position="1117"/>
        <end position="1143"/>
    </location>
</feature>
<feature type="compositionally biased region" description="Basic and acidic residues" evidence="2">
    <location>
        <begin position="1167"/>
        <end position="1187"/>
    </location>
</feature>
<feature type="compositionally biased region" description="Low complexity" evidence="2">
    <location>
        <begin position="524"/>
        <end position="539"/>
    </location>
</feature>
<dbReference type="EMBL" id="CAACVS010000699">
    <property type="protein sequence ID" value="VEU45337.1"/>
    <property type="molecule type" value="Genomic_DNA"/>
</dbReference>
<dbReference type="InterPro" id="IPR018253">
    <property type="entry name" value="DnaJ_domain_CS"/>
</dbReference>
<evidence type="ECO:0000256" key="1">
    <source>
        <dbReference type="PROSITE-ProRule" id="PRU00339"/>
    </source>
</evidence>
<dbReference type="InterPro" id="IPR011990">
    <property type="entry name" value="TPR-like_helical_dom_sf"/>
</dbReference>
<dbReference type="InterPro" id="IPR019734">
    <property type="entry name" value="TPR_rpt"/>
</dbReference>
<dbReference type="CDD" id="cd06257">
    <property type="entry name" value="DnaJ"/>
    <property type="match status" value="1"/>
</dbReference>
<dbReference type="Pfam" id="PF00226">
    <property type="entry name" value="DnaJ"/>
    <property type="match status" value="1"/>
</dbReference>
<name>A0A448ZTE9_9STRA</name>
<dbReference type="InterPro" id="IPR052758">
    <property type="entry name" value="SRC_co-chaperone"/>
</dbReference>
<evidence type="ECO:0000313" key="4">
    <source>
        <dbReference type="EMBL" id="VEU45337.1"/>
    </source>
</evidence>
<sequence>MGRSTEPISNRGYSNGDIASATNSVTDQFRFMHVSGNCDSAQVENLARNFMSTLGITNSNDEKYAEQLAALTSQVSQMMNRSEPRGREQNVPQNLRSSDGGLPSSWSSPQPSQKPATTKHSPKFQATNKNSRGRSPRRHQSRSKSPLCRVVDGMRSKSPFRKDRERTRSPMRQTSGGTSSMNTGSDIDGEEFFDTRMDSSYTVNSPTPKAVPKSTTASESKTERASSTLKTTSRPPLVSVIMTDVPSSNVNAPTASPAGQSTFKFDKEHDKFHIGSSPPKKFGSPGKKVRSPQHRSKTKTPYLATQGENHNDVSPLSDMGSVSGTTPFHPSTKSKPISTGEHPAAQNTENAAPFFSPVPEFHAPHAFVGNSGTRRIPSPHNIMQNDPSPEAASRRQTAPPGMASAAAAASQSLRNSASINPGTPPDQPQGATRVPNTADTAETFIKKKTRNTSTPPIVEAAAGATQQHNLFNVDLGSNANQAKGKGRRGNTLRKGLKKGSASFTTTRRTNGVFGLDEIKETGTDDTAPTTTESPSSGSAMSMDTSPIFSPPPTNFGAGISENPAQFNMGVGGSNIRTRSKRKENGARRAQFHRSQSEHVIHGPSRSSFDANHLLKHRSDILDLKEQGKKHYLAKNYRESTRVYSQAIQRYKVDLFAHVPSKDLLAVLLWNRAASLFMVGAYESSATDARIGIHYVTDPRNSNPALISPDANPVLRPKLYCRMGRSYLKLGKVEDANRAYEEAIQSATAIQDFHRRQNIIGHYDELEKIKTEATLERSEISRLSIILERISSLSKRNEAAEAISLIKKALVTANGSKDLHILKVKMLAESQRWREVTSHCERFAASNTKFDGCLNDDLSRLNPFPGVPVAKYLHADYFGDTKDDEMNGAELKLKNDAAPEAMLRLYKEMMPYYLRALRLEERYCNAEKCLSRLDKYLSDRAVVDGNKVYEDYKWLDDERMKHRETETNRGFADNLFANAKYEEAAKIYDVCLHLDSGESTCAGGRLHAILHCNRAACFMALKRFRDAMTECTAALKIYPRYLKAILRRARCYSRLDQTRQAENDFKLWLKIVEQSKKNGNTGFLGANIFHGPDTIKTREVEEIQAELNDMLKAKAREEEAKARDERARKMFRERSQRWDSERSDFTSGSNGSGRANFSRENFYSSSSRRWDSSRDQKSRSKPNGEKPKNSNKNQNRHNGRNFRDHKNFYSILGLTNRSTEEEVRKAYKKKALKCHPDKNPDDPNAAENFRRVKEAYETLNDPRLRRQYDAGR</sequence>
<dbReference type="SUPFAM" id="SSF46565">
    <property type="entry name" value="Chaperone J-domain"/>
    <property type="match status" value="1"/>
</dbReference>
<feature type="compositionally biased region" description="Polar residues" evidence="2">
    <location>
        <begin position="306"/>
        <end position="337"/>
    </location>
</feature>
<feature type="compositionally biased region" description="Basic residues" evidence="2">
    <location>
        <begin position="287"/>
        <end position="298"/>
    </location>
</feature>
<reference evidence="4 5" key="1">
    <citation type="submission" date="2019-01" db="EMBL/GenBank/DDBJ databases">
        <authorList>
            <person name="Ferrante I. M."/>
        </authorList>
    </citation>
    <scope>NUCLEOTIDE SEQUENCE [LARGE SCALE GENOMIC DNA]</scope>
    <source>
        <strain evidence="4 5">B856</strain>
    </source>
</reference>
<feature type="compositionally biased region" description="Basic residues" evidence="2">
    <location>
        <begin position="131"/>
        <end position="142"/>
    </location>
</feature>
<dbReference type="AlphaFoldDB" id="A0A448ZTE9"/>
<dbReference type="PROSITE" id="PS00636">
    <property type="entry name" value="DNAJ_1"/>
    <property type="match status" value="1"/>
</dbReference>
<keyword evidence="1" id="KW-0802">TPR repeat</keyword>
<feature type="region of interest" description="Disordered" evidence="2">
    <location>
        <begin position="1117"/>
        <end position="1207"/>
    </location>
</feature>
<dbReference type="SMART" id="SM00271">
    <property type="entry name" value="DnaJ"/>
    <property type="match status" value="1"/>
</dbReference>
<feature type="compositionally biased region" description="Polar residues" evidence="2">
    <location>
        <begin position="116"/>
        <end position="130"/>
    </location>
</feature>
<feature type="compositionally biased region" description="Polar residues" evidence="2">
    <location>
        <begin position="472"/>
        <end position="481"/>
    </location>
</feature>
<dbReference type="SMART" id="SM00028">
    <property type="entry name" value="TPR"/>
    <property type="match status" value="4"/>
</dbReference>
<protein>
    <recommendedName>
        <fullName evidence="3">J domain-containing protein</fullName>
    </recommendedName>
</protein>